<feature type="region of interest" description="Disordered" evidence="1">
    <location>
        <begin position="1"/>
        <end position="55"/>
    </location>
</feature>
<sequence>MAIDDDPLTAGFGSQLHKKRKTTNPPEPTGAWPGGKKRKKKARSTRPRFAPKRKYKKSALAKVFGAAPVLNNGESGWTPINLQHRPPWRQFRTEEAKRNEQRRRLFGFDSNQLQAIDAVPALINEETPLLKLDNPIHPILALRHWRTRELMPANRAFWRIGNGRPGYWEAQNPLVWEILEPILKLASQFLTNSHISHWWDSLLHGERRVFKSPFMNGLRTIHRRPAEVFYANRAKVRRELAEASGLISFGIESGVVNTVTGLGPSRHDPTDNDQYYHAFTVKHDILGVDPVEISLAHHLFKPFLRANLTQAERLGLQFFIASTIVHEIGHAIGDLYRRQNSDIEGKYPWEELFFEDEALAEYGYSVTMANMNYIIDRVPMEPSPLSYFAHKWPRRDGDDINRTTIKYPRPLESYEELKTYYPIQYHYFHDLARKDFWSSFVRVYGETGQALHLGQLASGSQLSTDGISQRWRWLSPPSYAPALPLNGSSQDSIIAHAIQTRRIQNQSLAITALTTIRGALSDWRAKFLSKKEKHEWYETQREREEMGVEGLPPEPDSPLSVLTALSSDVSDPEDQSGNESDFSHEPSTSNAAPERYEYIHRSLCNLRLVLALDSMHNRVPINLLLEYLNRELIRLRRNVVGPEEFEQYLRHIAIEKKICFNLFIHHLGAIDITILSTGWPSDQELLPHPRPPLPPLYRDPAYFATDISDFRLLSLDQEMWRMRDAPPHAPRFMFVDIDSEDIRTYFNSLGDEQMEVDADVFAHIVAACPDLWVAGPPGILRFVGPEQWEGAKLGKFWEPPKPKDTEMVDVNLPGAIFGGAGVETEM</sequence>
<dbReference type="OrthoDB" id="45256at2759"/>
<organism evidence="2">
    <name type="scientific">Pseudogymnoascus destructans</name>
    <dbReference type="NCBI Taxonomy" id="655981"/>
    <lineage>
        <taxon>Eukaryota</taxon>
        <taxon>Fungi</taxon>
        <taxon>Dikarya</taxon>
        <taxon>Ascomycota</taxon>
        <taxon>Pezizomycotina</taxon>
        <taxon>Leotiomycetes</taxon>
        <taxon>Thelebolales</taxon>
        <taxon>Thelebolaceae</taxon>
        <taxon>Pseudogymnoascus</taxon>
    </lineage>
</organism>
<protein>
    <submittedName>
        <fullName evidence="2">Uncharacterized protein</fullName>
    </submittedName>
</protein>
<dbReference type="AlphaFoldDB" id="A0A177A2Q5"/>
<dbReference type="Proteomes" id="UP000077154">
    <property type="component" value="Unassembled WGS sequence"/>
</dbReference>
<proteinExistence type="predicted"/>
<feature type="region of interest" description="Disordered" evidence="1">
    <location>
        <begin position="538"/>
        <end position="591"/>
    </location>
</feature>
<feature type="compositionally biased region" description="Basic residues" evidence="1">
    <location>
        <begin position="35"/>
        <end position="55"/>
    </location>
</feature>
<gene>
    <name evidence="2" type="ORF">VC83_08330</name>
</gene>
<evidence type="ECO:0000256" key="1">
    <source>
        <dbReference type="SAM" id="MobiDB-lite"/>
    </source>
</evidence>
<dbReference type="GeneID" id="36291372"/>
<dbReference type="RefSeq" id="XP_024320673.1">
    <property type="nucleotide sequence ID" value="XM_024471885.1"/>
</dbReference>
<accession>A0A177A2Q5</accession>
<feature type="compositionally biased region" description="Polar residues" evidence="1">
    <location>
        <begin position="577"/>
        <end position="591"/>
    </location>
</feature>
<reference evidence="2" key="1">
    <citation type="submission" date="2016-03" db="EMBL/GenBank/DDBJ databases">
        <title>Updated assembly of Pseudogymnoascus destructans, the fungus causing white-nose syndrome of bats.</title>
        <authorList>
            <person name="Palmer J.M."/>
            <person name="Drees K.P."/>
            <person name="Foster J.T."/>
            <person name="Lindner D.L."/>
        </authorList>
    </citation>
    <scope>NUCLEOTIDE SEQUENCE [LARGE SCALE GENOMIC DNA]</scope>
    <source>
        <strain evidence="2">20631-21</strain>
    </source>
</reference>
<dbReference type="EMBL" id="KV441409">
    <property type="protein sequence ID" value="OAF55373.1"/>
    <property type="molecule type" value="Genomic_DNA"/>
</dbReference>
<name>A0A177A2Q5_9PEZI</name>
<evidence type="ECO:0000313" key="2">
    <source>
        <dbReference type="EMBL" id="OAF55373.1"/>
    </source>
</evidence>
<dbReference type="VEuPathDB" id="FungiDB:GMDG_04952"/>
<dbReference type="eggNOG" id="ENOG502RJPU">
    <property type="taxonomic scope" value="Eukaryota"/>
</dbReference>